<dbReference type="InterPro" id="IPR036388">
    <property type="entry name" value="WH-like_DNA-bd_sf"/>
</dbReference>
<dbReference type="Gene3D" id="6.10.250.690">
    <property type="match status" value="1"/>
</dbReference>
<dbReference type="PROSITE" id="PS51755">
    <property type="entry name" value="OMPR_PHOB"/>
    <property type="match status" value="1"/>
</dbReference>
<feature type="modified residue" description="4-aspartylphosphate" evidence="5">
    <location>
        <position position="47"/>
    </location>
</feature>
<comment type="caution">
    <text evidence="9">The sequence shown here is derived from an EMBL/GenBank/DDBJ whole genome shotgun (WGS) entry which is preliminary data.</text>
</comment>
<accession>A0ABW6ICN1</accession>
<evidence type="ECO:0000256" key="6">
    <source>
        <dbReference type="PROSITE-ProRule" id="PRU01091"/>
    </source>
</evidence>
<evidence type="ECO:0000313" key="10">
    <source>
        <dbReference type="Proteomes" id="UP001600165"/>
    </source>
</evidence>
<dbReference type="EMBL" id="JBHZOL010000044">
    <property type="protein sequence ID" value="MFE4105932.1"/>
    <property type="molecule type" value="Genomic_DNA"/>
</dbReference>
<dbReference type="Proteomes" id="UP001600165">
    <property type="component" value="Unassembled WGS sequence"/>
</dbReference>
<dbReference type="PROSITE" id="PS50110">
    <property type="entry name" value="RESPONSE_REGULATORY"/>
    <property type="match status" value="1"/>
</dbReference>
<dbReference type="SMART" id="SM00862">
    <property type="entry name" value="Trans_reg_C"/>
    <property type="match status" value="1"/>
</dbReference>
<evidence type="ECO:0000256" key="1">
    <source>
        <dbReference type="ARBA" id="ARBA00022553"/>
    </source>
</evidence>
<evidence type="ECO:0000256" key="3">
    <source>
        <dbReference type="ARBA" id="ARBA00023125"/>
    </source>
</evidence>
<proteinExistence type="predicted"/>
<keyword evidence="1 5" id="KW-0597">Phosphoprotein</keyword>
<dbReference type="Gene3D" id="1.10.10.10">
    <property type="entry name" value="Winged helix-like DNA-binding domain superfamily/Winged helix DNA-binding domain"/>
    <property type="match status" value="1"/>
</dbReference>
<keyword evidence="2" id="KW-0805">Transcription regulation</keyword>
<name>A0ABW6ICN1_9CYAN</name>
<dbReference type="InterPro" id="IPR001789">
    <property type="entry name" value="Sig_transdc_resp-reg_receiver"/>
</dbReference>
<evidence type="ECO:0000256" key="4">
    <source>
        <dbReference type="ARBA" id="ARBA00023163"/>
    </source>
</evidence>
<dbReference type="InterPro" id="IPR001867">
    <property type="entry name" value="OmpR/PhoB-type_DNA-bd"/>
</dbReference>
<keyword evidence="10" id="KW-1185">Reference proteome</keyword>
<keyword evidence="4" id="KW-0804">Transcription</keyword>
<protein>
    <submittedName>
        <fullName evidence="9">Response regulator transcription factor</fullName>
    </submittedName>
</protein>
<dbReference type="InterPro" id="IPR016032">
    <property type="entry name" value="Sig_transdc_resp-reg_C-effctor"/>
</dbReference>
<feature type="domain" description="OmpR/PhoB-type" evidence="8">
    <location>
        <begin position="125"/>
        <end position="229"/>
    </location>
</feature>
<dbReference type="CDD" id="cd00383">
    <property type="entry name" value="trans_reg_C"/>
    <property type="match status" value="1"/>
</dbReference>
<organism evidence="9 10">
    <name type="scientific">Almyronema epifaneia S1</name>
    <dbReference type="NCBI Taxonomy" id="2991925"/>
    <lineage>
        <taxon>Bacteria</taxon>
        <taxon>Bacillati</taxon>
        <taxon>Cyanobacteriota</taxon>
        <taxon>Cyanophyceae</taxon>
        <taxon>Nodosilineales</taxon>
        <taxon>Nodosilineaceae</taxon>
        <taxon>Almyronema</taxon>
        <taxon>Almyronema epifaneia</taxon>
    </lineage>
</organism>
<reference evidence="9 10" key="1">
    <citation type="submission" date="2024-10" db="EMBL/GenBank/DDBJ databases">
        <authorList>
            <person name="Ratan Roy A."/>
            <person name="Morales Sandoval P.H."/>
            <person name="De Los Santos Villalobos S."/>
            <person name="Chakraborty S."/>
            <person name="Mukherjee J."/>
        </authorList>
    </citation>
    <scope>NUCLEOTIDE SEQUENCE [LARGE SCALE GENOMIC DNA]</scope>
    <source>
        <strain evidence="9 10">S1</strain>
    </source>
</reference>
<evidence type="ECO:0000256" key="2">
    <source>
        <dbReference type="ARBA" id="ARBA00023015"/>
    </source>
</evidence>
<keyword evidence="3 6" id="KW-0238">DNA-binding</keyword>
<dbReference type="InterPro" id="IPR011006">
    <property type="entry name" value="CheY-like_superfamily"/>
</dbReference>
<evidence type="ECO:0000259" key="8">
    <source>
        <dbReference type="PROSITE" id="PS51755"/>
    </source>
</evidence>
<feature type="domain" description="Response regulatory" evidence="7">
    <location>
        <begin position="1"/>
        <end position="114"/>
    </location>
</feature>
<dbReference type="PANTHER" id="PTHR48111:SF4">
    <property type="entry name" value="DNA-BINDING DUAL TRANSCRIPTIONAL REGULATOR OMPR"/>
    <property type="match status" value="1"/>
</dbReference>
<dbReference type="Pfam" id="PF00072">
    <property type="entry name" value="Response_reg"/>
    <property type="match status" value="1"/>
</dbReference>
<gene>
    <name evidence="9" type="ORF">ACFVKH_06575</name>
</gene>
<dbReference type="PANTHER" id="PTHR48111">
    <property type="entry name" value="REGULATOR OF RPOS"/>
    <property type="match status" value="1"/>
</dbReference>
<dbReference type="SUPFAM" id="SSF52172">
    <property type="entry name" value="CheY-like"/>
    <property type="match status" value="1"/>
</dbReference>
<dbReference type="CDD" id="cd17574">
    <property type="entry name" value="REC_OmpR"/>
    <property type="match status" value="1"/>
</dbReference>
<dbReference type="Pfam" id="PF00486">
    <property type="entry name" value="Trans_reg_C"/>
    <property type="match status" value="1"/>
</dbReference>
<evidence type="ECO:0000259" key="7">
    <source>
        <dbReference type="PROSITE" id="PS50110"/>
    </source>
</evidence>
<feature type="DNA-binding region" description="OmpR/PhoB-type" evidence="6">
    <location>
        <begin position="125"/>
        <end position="229"/>
    </location>
</feature>
<sequence>MIEDEVNVASMIRTCIESDGYTCHVAHDGHQGLLAFQTHQPDVIVLDLRMPGMDGLEVCTRIRQAKAPKDPYILMLTAKADEMDRIIGFSTGVDDYLAKPFSPRELLVRIRALLRREMRQQEAECDRIQTPHFLIDIAKREVWMTWDEGQPQSATLSAVEFDLLVTLAKSTGRVWSRTQLLDQVWGTDYFGDERIVDSYIKRIRKKLSLETNRPQFIRTVSGVGYSFNDTPDAA</sequence>
<dbReference type="RefSeq" id="WP_377963319.1">
    <property type="nucleotide sequence ID" value="NZ_JBHZOL010000044.1"/>
</dbReference>
<dbReference type="SMART" id="SM00448">
    <property type="entry name" value="REC"/>
    <property type="match status" value="1"/>
</dbReference>
<dbReference type="InterPro" id="IPR039420">
    <property type="entry name" value="WalR-like"/>
</dbReference>
<dbReference type="SUPFAM" id="SSF46894">
    <property type="entry name" value="C-terminal effector domain of the bipartite response regulators"/>
    <property type="match status" value="1"/>
</dbReference>
<dbReference type="Gene3D" id="3.40.50.2300">
    <property type="match status" value="1"/>
</dbReference>
<evidence type="ECO:0000313" key="9">
    <source>
        <dbReference type="EMBL" id="MFE4105932.1"/>
    </source>
</evidence>
<evidence type="ECO:0000256" key="5">
    <source>
        <dbReference type="PROSITE-ProRule" id="PRU00169"/>
    </source>
</evidence>